<accession>F0YEC2</accession>
<feature type="compositionally biased region" description="Low complexity" evidence="4">
    <location>
        <begin position="706"/>
        <end position="719"/>
    </location>
</feature>
<dbReference type="OrthoDB" id="447251at2759"/>
<feature type="domain" description="PAS" evidence="5">
    <location>
        <begin position="365"/>
        <end position="451"/>
    </location>
</feature>
<evidence type="ECO:0000256" key="1">
    <source>
        <dbReference type="ARBA" id="ARBA00022630"/>
    </source>
</evidence>
<evidence type="ECO:0000256" key="3">
    <source>
        <dbReference type="ARBA" id="ARBA00022991"/>
    </source>
</evidence>
<feature type="compositionally biased region" description="Pro residues" evidence="4">
    <location>
        <begin position="657"/>
        <end position="667"/>
    </location>
</feature>
<dbReference type="Pfam" id="PF13426">
    <property type="entry name" value="PAS_9"/>
    <property type="match status" value="3"/>
</dbReference>
<dbReference type="PANTHER" id="PTHR47429">
    <property type="entry name" value="PROTEIN TWIN LOV 1"/>
    <property type="match status" value="1"/>
</dbReference>
<evidence type="ECO:0000259" key="5">
    <source>
        <dbReference type="Pfam" id="PF13426"/>
    </source>
</evidence>
<keyword evidence="3" id="KW-0157">Chromophore</keyword>
<feature type="compositionally biased region" description="Low complexity" evidence="4">
    <location>
        <begin position="496"/>
        <end position="505"/>
    </location>
</feature>
<feature type="region of interest" description="Disordered" evidence="4">
    <location>
        <begin position="457"/>
        <end position="535"/>
    </location>
</feature>
<keyword evidence="2" id="KW-0288">FMN</keyword>
<keyword evidence="1" id="KW-0285">Flavoprotein</keyword>
<evidence type="ECO:0000313" key="6">
    <source>
        <dbReference type="EMBL" id="EGB06531.1"/>
    </source>
</evidence>
<dbReference type="KEGG" id="aaf:AURANDRAFT_71979"/>
<dbReference type="PANTHER" id="PTHR47429:SF2">
    <property type="entry name" value="PROTEIN TWIN LOV 1"/>
    <property type="match status" value="1"/>
</dbReference>
<dbReference type="Gene3D" id="3.30.450.20">
    <property type="entry name" value="PAS domain"/>
    <property type="match status" value="3"/>
</dbReference>
<dbReference type="CDD" id="cd00130">
    <property type="entry name" value="PAS"/>
    <property type="match status" value="1"/>
</dbReference>
<organism evidence="7">
    <name type="scientific">Aureococcus anophagefferens</name>
    <name type="common">Harmful bloom alga</name>
    <dbReference type="NCBI Taxonomy" id="44056"/>
    <lineage>
        <taxon>Eukaryota</taxon>
        <taxon>Sar</taxon>
        <taxon>Stramenopiles</taxon>
        <taxon>Ochrophyta</taxon>
        <taxon>Pelagophyceae</taxon>
        <taxon>Pelagomonadales</taxon>
        <taxon>Pelagomonadaceae</taxon>
        <taxon>Aureococcus</taxon>
    </lineage>
</organism>
<protein>
    <recommendedName>
        <fullName evidence="5">PAS domain-containing protein</fullName>
    </recommendedName>
</protein>
<feature type="region of interest" description="Disordered" evidence="4">
    <location>
        <begin position="568"/>
        <end position="775"/>
    </location>
</feature>
<feature type="compositionally biased region" description="Basic and acidic residues" evidence="4">
    <location>
        <begin position="751"/>
        <end position="767"/>
    </location>
</feature>
<evidence type="ECO:0000256" key="2">
    <source>
        <dbReference type="ARBA" id="ARBA00022643"/>
    </source>
</evidence>
<reference evidence="6 7" key="1">
    <citation type="journal article" date="2011" name="Proc. Natl. Acad. Sci. U.S.A.">
        <title>Niche of harmful alga Aureococcus anophagefferens revealed through ecogenomics.</title>
        <authorList>
            <person name="Gobler C.J."/>
            <person name="Berry D.L."/>
            <person name="Dyhrman S.T."/>
            <person name="Wilhelm S.W."/>
            <person name="Salamov A."/>
            <person name="Lobanov A.V."/>
            <person name="Zhang Y."/>
            <person name="Collier J.L."/>
            <person name="Wurch L.L."/>
            <person name="Kustka A.B."/>
            <person name="Dill B.D."/>
            <person name="Shah M."/>
            <person name="VerBerkmoes N.C."/>
            <person name="Kuo A."/>
            <person name="Terry A."/>
            <person name="Pangilinan J."/>
            <person name="Lindquist E.A."/>
            <person name="Lucas S."/>
            <person name="Paulsen I.T."/>
            <person name="Hattenrath-Lehmann T.K."/>
            <person name="Talmage S.C."/>
            <person name="Walker E.A."/>
            <person name="Koch F."/>
            <person name="Burson A.M."/>
            <person name="Marcoval M.A."/>
            <person name="Tang Y.Z."/>
            <person name="Lecleir G.R."/>
            <person name="Coyne K.J."/>
            <person name="Berg G.M."/>
            <person name="Bertrand E.M."/>
            <person name="Saito M.A."/>
            <person name="Gladyshev V.N."/>
            <person name="Grigoriev I.V."/>
        </authorList>
    </citation>
    <scope>NUCLEOTIDE SEQUENCE [LARGE SCALE GENOMIC DNA]</scope>
    <source>
        <strain evidence="7">CCMP 1984</strain>
    </source>
</reference>
<gene>
    <name evidence="6" type="ORF">AURANDRAFT_71979</name>
</gene>
<dbReference type="CDD" id="cd14809">
    <property type="entry name" value="bZIP_AUREO-like"/>
    <property type="match status" value="1"/>
</dbReference>
<dbReference type="InterPro" id="IPR035965">
    <property type="entry name" value="PAS-like_dom_sf"/>
</dbReference>
<evidence type="ECO:0000313" key="7">
    <source>
        <dbReference type="Proteomes" id="UP000002729"/>
    </source>
</evidence>
<dbReference type="GeneID" id="20228488"/>
<name>F0YEC2_AURAN</name>
<feature type="compositionally biased region" description="Gly residues" evidence="4">
    <location>
        <begin position="525"/>
        <end position="535"/>
    </location>
</feature>
<feature type="compositionally biased region" description="Basic and acidic residues" evidence="4">
    <location>
        <begin position="568"/>
        <end position="584"/>
    </location>
</feature>
<proteinExistence type="predicted"/>
<evidence type="ECO:0000256" key="4">
    <source>
        <dbReference type="SAM" id="MobiDB-lite"/>
    </source>
</evidence>
<dbReference type="Proteomes" id="UP000002729">
    <property type="component" value="Unassembled WGS sequence"/>
</dbReference>
<feature type="compositionally biased region" description="Basic and acidic residues" evidence="4">
    <location>
        <begin position="617"/>
        <end position="639"/>
    </location>
</feature>
<feature type="region of interest" description="Disordered" evidence="4">
    <location>
        <begin position="913"/>
        <end position="949"/>
    </location>
</feature>
<dbReference type="InParanoid" id="F0YEC2"/>
<dbReference type="SUPFAM" id="SSF55785">
    <property type="entry name" value="PYP-like sensor domain (PAS domain)"/>
    <property type="match status" value="2"/>
</dbReference>
<feature type="domain" description="PAS" evidence="5">
    <location>
        <begin position="217"/>
        <end position="297"/>
    </location>
</feature>
<dbReference type="EMBL" id="GL833134">
    <property type="protein sequence ID" value="EGB06531.1"/>
    <property type="molecule type" value="Genomic_DNA"/>
</dbReference>
<dbReference type="RefSeq" id="XP_009038708.1">
    <property type="nucleotide sequence ID" value="XM_009040460.1"/>
</dbReference>
<dbReference type="AlphaFoldDB" id="F0YEC2"/>
<sequence>MTSQRTRALYVLGPDAVGVSLAHAASHLERLAWTYHPSMKMSWSVVVVRGPGAHEASAASSQSQLAALQGVVGEGRSLADVAAMERLQGSSTPVLERAYELALVEASAARADPAAVRRLRASATSTVATTLDFEAFCGSHCARACGFEGEPNPLRFEYHTQRVLEDVWSVVRPTREARNAAPAAAAAGRYNLGDALDARRAEALVLTRRRGPFLANFANDRFWEVTGWPCKCKSKRGMNLNFLQGADTSADAKRRLHEALARLRDASAPGEVTASLRNYTNDGEAFRVHLTVTPCDDAALLVGRVERGPDDPAMPETAAFRPLETAADAAKRRKTAEPDEALAEAFVREALDDDAAAVVVTEARHPFKIVYVNDAWARLCEFDKAECVGKSNQLIQGPETDFELCRRKMAELLAPPHTCAMTQVNYKQSGEPFRNRVTIRPVLDAAREPRYFVAKLDQEDPPPGLALGGAGVDLQQLQPPPADGDEPMLDGRADEPAAPGAVPPRGRSPPERAGERSPNSASSGGSYGGLEGLTDLGGMGMPGDLGLTGFVPSAWTDDMDFMCEGLREDRTRRRSSSKSDDSDKSSGSGGRHAASRFKAHAADPRRGRSGSAPPRHRRDDAPRRRAPPEPRGPPRRDDLIAPLPAFATGYDAYALHAPPPPLRPAPEPAGFGSEWSPLTGGYAAPPPAEGAAPWYDADRQATSLPATAEEASDASGSGAPRPSEPAAQPQKKPSSRRRARPLAPPGVQLSADERTALERERNREHARNTRARKKEAIEKLKHDVEAWEVETRRTEERRAVKERKSERHERLLAEVFRARGEAVVDPEVWASWLAPGFELWQPQSDYVAHRPSDVVRERRVSRGVAGMADDVAAWAVFMHGVGRSGAFSSRMAEPPAYECRHIHADDKVDPSTFGMFGAGGAPPRRPPPPASSPRVRDDEVSTDDEDARERRVAYARDTIMGFWALRTLDAQRHGARCEVALRGMYCARFVGGGDATAENPIKLLRLELAYDMQSFARTVEAAASAPLPYAPNSLYDATFHDDPRAKVVTTARRPFVIANVNQAWLDLCGFGKDEVLGRTMSCIQGELTDRRAVESVHAAVAAGRAADMTLINYTSKGDAFLNYLRVFPLYADANPNQRPSNYLGILEDHAKRRHAKLDDGPTA</sequence>
<feature type="domain" description="PAS" evidence="5">
    <location>
        <begin position="1056"/>
        <end position="1134"/>
    </location>
</feature>
<dbReference type="eggNOG" id="ENOG502S26N">
    <property type="taxonomic scope" value="Eukaryota"/>
</dbReference>
<dbReference type="GO" id="GO:0005634">
    <property type="term" value="C:nucleus"/>
    <property type="evidence" value="ECO:0007669"/>
    <property type="project" value="TreeGrafter"/>
</dbReference>
<dbReference type="InterPro" id="IPR000014">
    <property type="entry name" value="PAS"/>
</dbReference>
<keyword evidence="7" id="KW-1185">Reference proteome</keyword>